<accession>A0A5B8C7K2</accession>
<evidence type="ECO:0000313" key="2">
    <source>
        <dbReference type="EMBL" id="QDC25152.1"/>
    </source>
</evidence>
<reference evidence="2 3" key="1">
    <citation type="submission" date="2019-05" db="EMBL/GenBank/DDBJ databases">
        <title>Georgenia *** sp. nov., and Georgenia *** sp. nov., isolated from the intestinal contents of plateau pika (Ochotona curzoniae) in the Qinghai-Tibet plateau of China.</title>
        <authorList>
            <person name="Tian Z."/>
        </authorList>
    </citation>
    <scope>NUCLEOTIDE SEQUENCE [LARGE SCALE GENOMIC DNA]</scope>
    <source>
        <strain evidence="2 3">Z443</strain>
    </source>
</reference>
<dbReference type="EMBL" id="CP040915">
    <property type="protein sequence ID" value="QDC25152.1"/>
    <property type="molecule type" value="Genomic_DNA"/>
</dbReference>
<evidence type="ECO:0000313" key="3">
    <source>
        <dbReference type="Proteomes" id="UP000314616"/>
    </source>
</evidence>
<feature type="region of interest" description="Disordered" evidence="1">
    <location>
        <begin position="1"/>
        <end position="20"/>
    </location>
</feature>
<proteinExistence type="predicted"/>
<organism evidence="2 3">
    <name type="scientific">Georgenia yuyongxinii</name>
    <dbReference type="NCBI Taxonomy" id="2589797"/>
    <lineage>
        <taxon>Bacteria</taxon>
        <taxon>Bacillati</taxon>
        <taxon>Actinomycetota</taxon>
        <taxon>Actinomycetes</taxon>
        <taxon>Micrococcales</taxon>
        <taxon>Bogoriellaceae</taxon>
        <taxon>Georgenia</taxon>
    </lineage>
</organism>
<gene>
    <name evidence="2" type="ORF">FE374_11545</name>
</gene>
<name>A0A5B8C7K2_9MICO</name>
<evidence type="ECO:0000256" key="1">
    <source>
        <dbReference type="SAM" id="MobiDB-lite"/>
    </source>
</evidence>
<dbReference type="KEGG" id="gyu:FE374_11545"/>
<dbReference type="RefSeq" id="WP_139929214.1">
    <property type="nucleotide sequence ID" value="NZ_CP040915.1"/>
</dbReference>
<dbReference type="Proteomes" id="UP000314616">
    <property type="component" value="Chromosome"/>
</dbReference>
<sequence length="77" mass="8070">MTQTRDADGKPPLPDRTRRLAVASRTAVPVVRSAAGHLWPVAGLLVLAAGPLLGELRAGAAGRRTTWNPASGLRRPP</sequence>
<dbReference type="AlphaFoldDB" id="A0A5B8C7K2"/>
<feature type="compositionally biased region" description="Basic and acidic residues" evidence="1">
    <location>
        <begin position="1"/>
        <end position="18"/>
    </location>
</feature>
<protein>
    <submittedName>
        <fullName evidence="2">Uncharacterized protein</fullName>
    </submittedName>
</protein>